<reference evidence="2 3" key="1">
    <citation type="submission" date="2021-08" db="EMBL/GenBank/DDBJ databases">
        <title>Streptomyces sp. PTM05 isolated from lichen.</title>
        <authorList>
            <person name="Somphong A."/>
            <person name="Phongsopitanun W."/>
            <person name="Tanasupawat S."/>
        </authorList>
    </citation>
    <scope>NUCLEOTIDE SEQUENCE [LARGE SCALE GENOMIC DNA]</scope>
    <source>
        <strain evidence="2 3">Ptm05</strain>
    </source>
</reference>
<dbReference type="RefSeq" id="WP_222973818.1">
    <property type="nucleotide sequence ID" value="NZ_JAINVZ010000002.1"/>
</dbReference>
<accession>A0ABS7QL90</accession>
<evidence type="ECO:0000313" key="2">
    <source>
        <dbReference type="EMBL" id="MBY8883955.1"/>
    </source>
</evidence>
<evidence type="ECO:0000256" key="1">
    <source>
        <dbReference type="SAM" id="SignalP"/>
    </source>
</evidence>
<feature type="signal peptide" evidence="1">
    <location>
        <begin position="1"/>
        <end position="28"/>
    </location>
</feature>
<name>A0ABS7QL90_9ACTN</name>
<organism evidence="2 3">
    <name type="scientific">Streptantibioticus parmotrematis</name>
    <dbReference type="NCBI Taxonomy" id="2873249"/>
    <lineage>
        <taxon>Bacteria</taxon>
        <taxon>Bacillati</taxon>
        <taxon>Actinomycetota</taxon>
        <taxon>Actinomycetes</taxon>
        <taxon>Kitasatosporales</taxon>
        <taxon>Streptomycetaceae</taxon>
        <taxon>Streptantibioticus</taxon>
    </lineage>
</organism>
<feature type="chain" id="PRO_5046033150" description="ATP-binding protein" evidence="1">
    <location>
        <begin position="29"/>
        <end position="106"/>
    </location>
</feature>
<evidence type="ECO:0000313" key="3">
    <source>
        <dbReference type="Proteomes" id="UP001198565"/>
    </source>
</evidence>
<dbReference type="EMBL" id="JAINVZ010000002">
    <property type="protein sequence ID" value="MBY8883955.1"/>
    <property type="molecule type" value="Genomic_DNA"/>
</dbReference>
<keyword evidence="1" id="KW-0732">Signal</keyword>
<proteinExistence type="predicted"/>
<gene>
    <name evidence="2" type="ORF">K7472_03745</name>
</gene>
<dbReference type="Proteomes" id="UP001198565">
    <property type="component" value="Unassembled WGS sequence"/>
</dbReference>
<comment type="caution">
    <text evidence="2">The sequence shown here is derived from an EMBL/GenBank/DDBJ whole genome shotgun (WGS) entry which is preliminary data.</text>
</comment>
<evidence type="ECO:0008006" key="4">
    <source>
        <dbReference type="Google" id="ProtNLM"/>
    </source>
</evidence>
<protein>
    <recommendedName>
        <fullName evidence="4">ATP-binding protein</fullName>
    </recommendedName>
</protein>
<keyword evidence="3" id="KW-1185">Reference proteome</keyword>
<sequence length="106" mass="9675">MKTGTIKTLGAAALGVAFAAAAAGSASAAPALPSVPAADPASALDALTTQLPVDQVSNLVPGAAQATDAVKGVVHNAPATLAAANGGGLLGGLPVGNLSGSLPLGG</sequence>